<dbReference type="STRING" id="985895.E5AB13"/>
<gene>
    <name evidence="3" type="ORF">LEMA_P019840.1</name>
</gene>
<feature type="compositionally biased region" description="Polar residues" evidence="1">
    <location>
        <begin position="297"/>
        <end position="313"/>
    </location>
</feature>
<feature type="region of interest" description="Disordered" evidence="1">
    <location>
        <begin position="1018"/>
        <end position="1111"/>
    </location>
</feature>
<reference evidence="4" key="1">
    <citation type="journal article" date="2011" name="Nat. Commun.">
        <title>Effector diversification within compartments of the Leptosphaeria maculans genome affected by Repeat-Induced Point mutations.</title>
        <authorList>
            <person name="Rouxel T."/>
            <person name="Grandaubert J."/>
            <person name="Hane J.K."/>
            <person name="Hoede C."/>
            <person name="van de Wouw A.P."/>
            <person name="Couloux A."/>
            <person name="Dominguez V."/>
            <person name="Anthouard V."/>
            <person name="Bally P."/>
            <person name="Bourras S."/>
            <person name="Cozijnsen A.J."/>
            <person name="Ciuffetti L.M."/>
            <person name="Degrave A."/>
            <person name="Dilmaghani A."/>
            <person name="Duret L."/>
            <person name="Fudal I."/>
            <person name="Goodwin S.B."/>
            <person name="Gout L."/>
            <person name="Glaser N."/>
            <person name="Linglin J."/>
            <person name="Kema G.H.J."/>
            <person name="Lapalu N."/>
            <person name="Lawrence C.B."/>
            <person name="May K."/>
            <person name="Meyer M."/>
            <person name="Ollivier B."/>
            <person name="Poulain J."/>
            <person name="Schoch C.L."/>
            <person name="Simon A."/>
            <person name="Spatafora J.W."/>
            <person name="Stachowiak A."/>
            <person name="Turgeon B.G."/>
            <person name="Tyler B.M."/>
            <person name="Vincent D."/>
            <person name="Weissenbach J."/>
            <person name="Amselem J."/>
            <person name="Quesneville H."/>
            <person name="Oliver R.P."/>
            <person name="Wincker P."/>
            <person name="Balesdent M.-H."/>
            <person name="Howlett B.J."/>
        </authorList>
    </citation>
    <scope>NUCLEOTIDE SEQUENCE [LARGE SCALE GENOMIC DNA]</scope>
    <source>
        <strain evidence="4">JN3 / isolate v23.1.3 / race Av1-4-5-6-7-8</strain>
    </source>
</reference>
<evidence type="ECO:0000313" key="3">
    <source>
        <dbReference type="EMBL" id="CBY00854.1"/>
    </source>
</evidence>
<feature type="region of interest" description="Disordered" evidence="1">
    <location>
        <begin position="432"/>
        <end position="459"/>
    </location>
</feature>
<dbReference type="InterPro" id="IPR000095">
    <property type="entry name" value="CRIB_dom"/>
</dbReference>
<feature type="compositionally biased region" description="Pro residues" evidence="1">
    <location>
        <begin position="639"/>
        <end position="648"/>
    </location>
</feature>
<dbReference type="OMA" id="SHTDRHQ"/>
<feature type="domain" description="CRIB" evidence="2">
    <location>
        <begin position="406"/>
        <end position="419"/>
    </location>
</feature>
<dbReference type="InParanoid" id="E5AB13"/>
<organism evidence="4">
    <name type="scientific">Leptosphaeria maculans (strain JN3 / isolate v23.1.3 / race Av1-4-5-6-7-8)</name>
    <name type="common">Blackleg fungus</name>
    <name type="synonym">Phoma lingam</name>
    <dbReference type="NCBI Taxonomy" id="985895"/>
    <lineage>
        <taxon>Eukaryota</taxon>
        <taxon>Fungi</taxon>
        <taxon>Dikarya</taxon>
        <taxon>Ascomycota</taxon>
        <taxon>Pezizomycotina</taxon>
        <taxon>Dothideomycetes</taxon>
        <taxon>Pleosporomycetidae</taxon>
        <taxon>Pleosporales</taxon>
        <taxon>Pleosporineae</taxon>
        <taxon>Leptosphaeriaceae</taxon>
        <taxon>Plenodomus</taxon>
        <taxon>Plenodomus lingam/Leptosphaeria maculans species complex</taxon>
    </lineage>
</organism>
<feature type="compositionally biased region" description="Polar residues" evidence="1">
    <location>
        <begin position="676"/>
        <end position="703"/>
    </location>
</feature>
<dbReference type="EMBL" id="FP929138">
    <property type="protein sequence ID" value="CBY00854.1"/>
    <property type="molecule type" value="Genomic_DNA"/>
</dbReference>
<evidence type="ECO:0000259" key="2">
    <source>
        <dbReference type="PROSITE" id="PS50108"/>
    </source>
</evidence>
<dbReference type="eggNOG" id="ENOG502SQJB">
    <property type="taxonomic scope" value="Eukaryota"/>
</dbReference>
<dbReference type="VEuPathDB" id="FungiDB:LEMA_P019840.1"/>
<feature type="compositionally biased region" description="Polar residues" evidence="1">
    <location>
        <begin position="436"/>
        <end position="447"/>
    </location>
</feature>
<name>E5AB13_LEPMJ</name>
<evidence type="ECO:0000313" key="4">
    <source>
        <dbReference type="Proteomes" id="UP000002668"/>
    </source>
</evidence>
<feature type="region of interest" description="Disordered" evidence="1">
    <location>
        <begin position="509"/>
        <end position="591"/>
    </location>
</feature>
<feature type="compositionally biased region" description="Basic and acidic residues" evidence="1">
    <location>
        <begin position="709"/>
        <end position="719"/>
    </location>
</feature>
<evidence type="ECO:0000256" key="1">
    <source>
        <dbReference type="SAM" id="MobiDB-lite"/>
    </source>
</evidence>
<feature type="region of interest" description="Disordered" evidence="1">
    <location>
        <begin position="925"/>
        <end position="949"/>
    </location>
</feature>
<proteinExistence type="predicted"/>
<feature type="region of interest" description="Disordered" evidence="1">
    <location>
        <begin position="297"/>
        <end position="392"/>
    </location>
</feature>
<sequence>MDVSRLFPPVPQCPNVPSAPGVPTTPGRLHKRWPACRLRGRDRFQTKRIEVHGRVCKAGPPLLRSYQHVQRERHWPLSLPVAQMLLPSAVERNALSTFPSFSTCSPLAAAATAAAAGCLLAGACKPFVGVHANLSLAYLSTPLIISPSDLVSHISHYRPTVLWCGLWPNLCYLLALAIEPSTLLGAHQPSFHRIPYVSATLDLFFRPRRSLGPPVPARYLRTGARVCNAPTMFSILKGDTAPRSRQSSVDSQAIGPHPPTPDLELGTSLEAGASYAGAQASGHFAIHSAKRSSVFNLRSRSNTANSTAPSLMSPNHPDMADHDGSWNGSPLVRLQPGGQNQSETSKAGTRRSFFRGRKGKRNSEATAVSTPDFAETDLSERRTSMLRKDKRRTEYAEDAGALINQISKPFDFQHLSHTDRHQIAALEKASAEDLASGSQATRATRPSSRGLHGAKTDDLHFRNFSSDNVINADPRSTSAFNVRSYLRSPPTQHEWQQSDAIPQLAPTRPHLRSARSVESFSQPGVSPRKHEPLVLASPPRSAARRHPPVQRVEAENWHDEESKTVSSSSRSKRESGVWDSFMIPGVSTPDQQLSDIQEDSYFGHALTTPDDSAIHAMTPPFSPSLADVAEEPERFASPRPAPPPPPGKTPSTPRSPYFETFSFANHHSMPTRARSDSLSQTSPHASNTRCAMPRPSSQMSDTLGYSGVPHRDSLRENMSTRRTSNTWRAIEESWEDDVDYIYENALEADCDSAWDRAYDDNRYLDLQSGSSRNSMQRARYTMASQDTTGEPSTGDRFSGSFRTSLLVPSTNSLPDLAPASAMSASTTSTGLPTPCNSFSANRFGADEGFVLTPSLLIPEEYKDAGEVTYEDLLDEYNGSDRHFPLLDASQSVNSSTRSSRVRFSRRSSYDSSMMSSIQSSGLWSSPVRRSASSAGSVPDLVPSRRARQDQSFSMMIDKLSEQVAGVKHFDQSTMDDDVTPPGRHFGSQTFFTVEEDAQGVSAKTGSILSELKESLELARHGSQRRKSTAAEEEQSASQDHQPLPDSQRLERSPVRQHKLTLSDGAAKLLSESPVTNHEPKVKARNRAATTTAVQQPMLRLFPTPPRHTTRS</sequence>
<feature type="compositionally biased region" description="Basic residues" evidence="1">
    <location>
        <begin position="348"/>
        <end position="360"/>
    </location>
</feature>
<protein>
    <recommendedName>
        <fullName evidence="2">CRIB domain-containing protein</fullName>
    </recommendedName>
</protein>
<dbReference type="PROSITE" id="PS50108">
    <property type="entry name" value="CRIB"/>
    <property type="match status" value="1"/>
</dbReference>
<feature type="region of interest" description="Disordered" evidence="1">
    <location>
        <begin position="612"/>
        <end position="719"/>
    </location>
</feature>
<accession>E5AB13</accession>
<dbReference type="AlphaFoldDB" id="E5AB13"/>
<feature type="region of interest" description="Disordered" evidence="1">
    <location>
        <begin position="240"/>
        <end position="266"/>
    </location>
</feature>
<dbReference type="Proteomes" id="UP000002668">
    <property type="component" value="Genome"/>
</dbReference>
<dbReference type="OrthoDB" id="24581at2759"/>
<feature type="compositionally biased region" description="Polar residues" evidence="1">
    <location>
        <begin position="337"/>
        <end position="347"/>
    </location>
</feature>
<feature type="compositionally biased region" description="Basic and acidic residues" evidence="1">
    <location>
        <begin position="378"/>
        <end position="392"/>
    </location>
</feature>
<feature type="compositionally biased region" description="Basic and acidic residues" evidence="1">
    <location>
        <begin position="552"/>
        <end position="563"/>
    </location>
</feature>
<keyword evidence="4" id="KW-1185">Reference proteome</keyword>
<dbReference type="HOGENOM" id="CLU_009420_0_0_1"/>